<evidence type="ECO:0008006" key="4">
    <source>
        <dbReference type="Google" id="ProtNLM"/>
    </source>
</evidence>
<proteinExistence type="predicted"/>
<accession>A0ABQ8J3V1</accession>
<evidence type="ECO:0000313" key="2">
    <source>
        <dbReference type="EMBL" id="KAH9417162.1"/>
    </source>
</evidence>
<evidence type="ECO:0000313" key="1">
    <source>
        <dbReference type="EMBL" id="KAH9417161.1"/>
    </source>
</evidence>
<keyword evidence="3" id="KW-1185">Reference proteome</keyword>
<reference evidence="2 3" key="2">
    <citation type="journal article" date="2022" name="Mol. Biol. Evol.">
        <title>Comparative Genomics Reveals Insights into the Divergent Evolution of Astigmatic Mites and Household Pest Adaptations.</title>
        <authorList>
            <person name="Xiong Q."/>
            <person name="Wan A.T."/>
            <person name="Liu X."/>
            <person name="Fung C.S."/>
            <person name="Xiao X."/>
            <person name="Malainual N."/>
            <person name="Hou J."/>
            <person name="Wang L."/>
            <person name="Wang M."/>
            <person name="Yang K.Y."/>
            <person name="Cui Y."/>
            <person name="Leung E.L."/>
            <person name="Nong W."/>
            <person name="Shin S.K."/>
            <person name="Au S.W."/>
            <person name="Jeong K.Y."/>
            <person name="Chew F.T."/>
            <person name="Hui J.H."/>
            <person name="Leung T.F."/>
            <person name="Tungtrongchitr A."/>
            <person name="Zhong N."/>
            <person name="Liu Z."/>
            <person name="Tsui S.K."/>
        </authorList>
    </citation>
    <scope>NUCLEOTIDE SEQUENCE [LARGE SCALE GENOMIC DNA]</scope>
    <source>
        <strain evidence="2">Derp</strain>
    </source>
</reference>
<gene>
    <name evidence="1" type="ORF">DERP_015280</name>
    <name evidence="2" type="ORF">DERP_015281</name>
</gene>
<dbReference type="Proteomes" id="UP000887458">
    <property type="component" value="Unassembled WGS sequence"/>
</dbReference>
<dbReference type="EMBL" id="NJHN03000079">
    <property type="protein sequence ID" value="KAH9417161.1"/>
    <property type="molecule type" value="Genomic_DNA"/>
</dbReference>
<organism evidence="2 3">
    <name type="scientific">Dermatophagoides pteronyssinus</name>
    <name type="common">European house dust mite</name>
    <dbReference type="NCBI Taxonomy" id="6956"/>
    <lineage>
        <taxon>Eukaryota</taxon>
        <taxon>Metazoa</taxon>
        <taxon>Ecdysozoa</taxon>
        <taxon>Arthropoda</taxon>
        <taxon>Chelicerata</taxon>
        <taxon>Arachnida</taxon>
        <taxon>Acari</taxon>
        <taxon>Acariformes</taxon>
        <taxon>Sarcoptiformes</taxon>
        <taxon>Astigmata</taxon>
        <taxon>Psoroptidia</taxon>
        <taxon>Analgoidea</taxon>
        <taxon>Pyroglyphidae</taxon>
        <taxon>Dermatophagoidinae</taxon>
        <taxon>Dermatophagoides</taxon>
    </lineage>
</organism>
<comment type="caution">
    <text evidence="2">The sequence shown here is derived from an EMBL/GenBank/DDBJ whole genome shotgun (WGS) entry which is preliminary data.</text>
</comment>
<reference evidence="2 3" key="1">
    <citation type="journal article" date="2018" name="J. Allergy Clin. Immunol.">
        <title>High-quality assembly of Dermatophagoides pteronyssinus genome and transcriptome reveals a wide range of novel allergens.</title>
        <authorList>
            <person name="Liu X.Y."/>
            <person name="Yang K.Y."/>
            <person name="Wang M.Q."/>
            <person name="Kwok J.S."/>
            <person name="Zeng X."/>
            <person name="Yang Z."/>
            <person name="Xiao X.J."/>
            <person name="Lau C.P."/>
            <person name="Li Y."/>
            <person name="Huang Z.M."/>
            <person name="Ba J.G."/>
            <person name="Yim A.K."/>
            <person name="Ouyang C.Y."/>
            <person name="Ngai S.M."/>
            <person name="Chan T.F."/>
            <person name="Leung E.L."/>
            <person name="Liu L."/>
            <person name="Liu Z.G."/>
            <person name="Tsui S.K."/>
        </authorList>
    </citation>
    <scope>NUCLEOTIDE SEQUENCE [LARGE SCALE GENOMIC DNA]</scope>
    <source>
        <strain evidence="2">Derp</strain>
    </source>
</reference>
<dbReference type="EMBL" id="NJHN03000079">
    <property type="protein sequence ID" value="KAH9417162.1"/>
    <property type="molecule type" value="Genomic_DNA"/>
</dbReference>
<evidence type="ECO:0000313" key="3">
    <source>
        <dbReference type="Proteomes" id="UP000887458"/>
    </source>
</evidence>
<name>A0ABQ8J3V1_DERPT</name>
<sequence>MISFEYFQTGMDTCNLDIKSWNMNGIVGHRIFNLGSIWNWTRMDQRGMLNINDFYEFQIF</sequence>
<protein>
    <recommendedName>
        <fullName evidence="4">BspA family leucine-rich repeat surface protein</fullName>
    </recommendedName>
</protein>